<dbReference type="Gene3D" id="3.40.720.10">
    <property type="entry name" value="Alkaline Phosphatase, subunit A"/>
    <property type="match status" value="1"/>
</dbReference>
<dbReference type="AlphaFoldDB" id="A0A2M8KVR4"/>
<proteinExistence type="predicted"/>
<dbReference type="Pfam" id="PF01663">
    <property type="entry name" value="Phosphodiest"/>
    <property type="match status" value="1"/>
</dbReference>
<dbReference type="InterPro" id="IPR002591">
    <property type="entry name" value="Phosphodiest/P_Trfase"/>
</dbReference>
<comment type="caution">
    <text evidence="1">The sequence shown here is derived from an EMBL/GenBank/DDBJ whole genome shotgun (WGS) entry which is preliminary data.</text>
</comment>
<evidence type="ECO:0000313" key="1">
    <source>
        <dbReference type="EMBL" id="PJE63990.1"/>
    </source>
</evidence>
<reference evidence="2" key="1">
    <citation type="submission" date="2017-09" db="EMBL/GenBank/DDBJ databases">
        <title>Depth-based differentiation of microbial function through sediment-hosted aquifers and enrichment of novel symbionts in the deep terrestrial subsurface.</title>
        <authorList>
            <person name="Probst A.J."/>
            <person name="Ladd B."/>
            <person name="Jarett J.K."/>
            <person name="Geller-Mcgrath D.E."/>
            <person name="Sieber C.M.K."/>
            <person name="Emerson J.B."/>
            <person name="Anantharaman K."/>
            <person name="Thomas B.C."/>
            <person name="Malmstrom R."/>
            <person name="Stieglmeier M."/>
            <person name="Klingl A."/>
            <person name="Woyke T."/>
            <person name="Ryan C.M."/>
            <person name="Banfield J.F."/>
        </authorList>
    </citation>
    <scope>NUCLEOTIDE SEQUENCE [LARGE SCALE GENOMIC DNA]</scope>
</reference>
<accession>A0A2M8KVR4</accession>
<gene>
    <name evidence="1" type="ORF">COU89_00360</name>
</gene>
<organism evidence="1 2">
    <name type="scientific">Candidatus Roizmanbacteria bacterium CG10_big_fil_rev_8_21_14_0_10_45_7</name>
    <dbReference type="NCBI Taxonomy" id="1974854"/>
    <lineage>
        <taxon>Bacteria</taxon>
        <taxon>Candidatus Roizmaniibacteriota</taxon>
    </lineage>
</organism>
<dbReference type="SUPFAM" id="SSF53649">
    <property type="entry name" value="Alkaline phosphatase-like"/>
    <property type="match status" value="1"/>
</dbReference>
<dbReference type="PANTHER" id="PTHR10151">
    <property type="entry name" value="ECTONUCLEOTIDE PYROPHOSPHATASE/PHOSPHODIESTERASE"/>
    <property type="match status" value="1"/>
</dbReference>
<dbReference type="PANTHER" id="PTHR10151:SF120">
    <property type="entry name" value="BIS(5'-ADENOSYL)-TRIPHOSPHATASE"/>
    <property type="match status" value="1"/>
</dbReference>
<dbReference type="GO" id="GO:0016787">
    <property type="term" value="F:hydrolase activity"/>
    <property type="evidence" value="ECO:0007669"/>
    <property type="project" value="UniProtKB-ARBA"/>
</dbReference>
<evidence type="ECO:0000313" key="2">
    <source>
        <dbReference type="Proteomes" id="UP000231569"/>
    </source>
</evidence>
<dbReference type="Proteomes" id="UP000231569">
    <property type="component" value="Unassembled WGS sequence"/>
</dbReference>
<dbReference type="InterPro" id="IPR017850">
    <property type="entry name" value="Alkaline_phosphatase_core_sf"/>
</dbReference>
<name>A0A2M8KVR4_9BACT</name>
<sequence>MINNRSIKAVSQATYHEQFMRPLYDSYCFSNIPGTIEYLLTGTQNRTLPLDTLGKKTRSNKVLLLFIDSFGWVFFEKYKNRYPFLSRFVKQGTVSKLTSQFPSTTAAHVTNIHTGLTSGESGIYEWTYWEPKIQQLINPLLFSVADGSKGRGTLNALGVKPSDLFPRQTIYQRLKEKGITSHIHQYNMYTPSEYSDVVFDGAIIHPYSSFARGLTELADNINNTSGKQYFFYYYDFIDGAAHLGGPDSPFQLAEIHNTFTMLEDLLYKKIANIEDLTILLTADHGMASVDPATCIYIDQLPTYQKHIKPYLEKHNKKPIAPIGSPRDMFLRISDQHTATVIDHLTPLLKGRVEVVATRTLIEQGFFGSASDEFKAKVGSITLLPYNKNAVWWYGENGEFKLTYHGHHGGLTPQEMQIPFLVL</sequence>
<protein>
    <submittedName>
        <fullName evidence="1">Phosphodiesterase</fullName>
    </submittedName>
</protein>
<dbReference type="EMBL" id="PFEE01000006">
    <property type="protein sequence ID" value="PJE63990.1"/>
    <property type="molecule type" value="Genomic_DNA"/>
</dbReference>